<proteinExistence type="predicted"/>
<dbReference type="InterPro" id="IPR036265">
    <property type="entry name" value="HIT-like_sf"/>
</dbReference>
<name>A0A0D3HQR9_9ORYZ</name>
<dbReference type="PANTHER" id="PTHR46243">
    <property type="entry name" value="BIS(5'-ADENOSYL)-TRIPHOSPHATASE"/>
    <property type="match status" value="1"/>
</dbReference>
<dbReference type="PaxDb" id="65489-OBART12G01090.1"/>
<accession>A0A0D3HQR9</accession>
<keyword evidence="2" id="KW-1185">Reference proteome</keyword>
<evidence type="ECO:0000313" key="2">
    <source>
        <dbReference type="Proteomes" id="UP000026960"/>
    </source>
</evidence>
<protein>
    <submittedName>
        <fullName evidence="1">Uncharacterized protein</fullName>
    </submittedName>
</protein>
<dbReference type="Gramene" id="OBART12G01090.1">
    <property type="protein sequence ID" value="OBART12G01090.1"/>
    <property type="gene ID" value="OBART12G01090"/>
</dbReference>
<reference evidence="1" key="2">
    <citation type="submission" date="2015-03" db="UniProtKB">
        <authorList>
            <consortium name="EnsemblPlants"/>
        </authorList>
    </citation>
    <scope>IDENTIFICATION</scope>
</reference>
<reference evidence="1" key="1">
    <citation type="journal article" date="2009" name="Rice">
        <title>De Novo Next Generation Sequencing of Plant Genomes.</title>
        <authorList>
            <person name="Rounsley S."/>
            <person name="Marri P.R."/>
            <person name="Yu Y."/>
            <person name="He R."/>
            <person name="Sisneros N."/>
            <person name="Goicoechea J.L."/>
            <person name="Lee S.J."/>
            <person name="Angelova A."/>
            <person name="Kudrna D."/>
            <person name="Luo M."/>
            <person name="Affourtit J."/>
            <person name="Desany B."/>
            <person name="Knight J."/>
            <person name="Niazi F."/>
            <person name="Egholm M."/>
            <person name="Wing R.A."/>
        </authorList>
    </citation>
    <scope>NUCLEOTIDE SEQUENCE [LARGE SCALE GENOMIC DNA]</scope>
    <source>
        <strain evidence="1">cv. IRGC 105608</strain>
    </source>
</reference>
<dbReference type="AlphaFoldDB" id="A0A0D3HQR9"/>
<dbReference type="EnsemblPlants" id="OBART12G01090.1">
    <property type="protein sequence ID" value="OBART12G01090.1"/>
    <property type="gene ID" value="OBART12G01090"/>
</dbReference>
<dbReference type="Gene3D" id="3.30.428.10">
    <property type="entry name" value="HIT-like"/>
    <property type="match status" value="1"/>
</dbReference>
<dbReference type="InterPro" id="IPR051884">
    <property type="entry name" value="Bis(5'-adenosyl)-TPase_reg"/>
</dbReference>
<organism evidence="1">
    <name type="scientific">Oryza barthii</name>
    <dbReference type="NCBI Taxonomy" id="65489"/>
    <lineage>
        <taxon>Eukaryota</taxon>
        <taxon>Viridiplantae</taxon>
        <taxon>Streptophyta</taxon>
        <taxon>Embryophyta</taxon>
        <taxon>Tracheophyta</taxon>
        <taxon>Spermatophyta</taxon>
        <taxon>Magnoliopsida</taxon>
        <taxon>Liliopsida</taxon>
        <taxon>Poales</taxon>
        <taxon>Poaceae</taxon>
        <taxon>BOP clade</taxon>
        <taxon>Oryzoideae</taxon>
        <taxon>Oryzeae</taxon>
        <taxon>Oryzinae</taxon>
        <taxon>Oryza</taxon>
    </lineage>
</organism>
<evidence type="ECO:0000313" key="1">
    <source>
        <dbReference type="EnsemblPlants" id="OBART12G01090.1"/>
    </source>
</evidence>
<dbReference type="PANTHER" id="PTHR46243:SF1">
    <property type="entry name" value="BIS(5'-ADENOSYL)-TRIPHOSPHATASE"/>
    <property type="match status" value="1"/>
</dbReference>
<dbReference type="eggNOG" id="KOG3379">
    <property type="taxonomic scope" value="Eukaryota"/>
</dbReference>
<sequence length="123" mass="13413">MLPALSAVLRRAPTPFSLLPLPLAPPPPPPPTLLRRRPLLLPRAISSSSSPPPVQEMEAAYKFGPYKIDAREVFHSTPLSYAMVNLRPLLPGNNLLTSPCPVLPLDRFIPSSRLRSPCSSNSD</sequence>
<dbReference type="STRING" id="65489.A0A0D3HQR9"/>
<dbReference type="HOGENOM" id="CLU_2018706_0_0_1"/>
<dbReference type="Proteomes" id="UP000026960">
    <property type="component" value="Chromosome 12"/>
</dbReference>